<evidence type="ECO:0000256" key="4">
    <source>
        <dbReference type="ARBA" id="ARBA00006726"/>
    </source>
</evidence>
<name>A0A8C9R6M4_SCLFO</name>
<dbReference type="GO" id="GO:0005768">
    <property type="term" value="C:endosome"/>
    <property type="evidence" value="ECO:0007669"/>
    <property type="project" value="UniProtKB-SubCell"/>
</dbReference>
<reference evidence="18" key="3">
    <citation type="submission" date="2025-09" db="UniProtKB">
        <authorList>
            <consortium name="Ensembl"/>
        </authorList>
    </citation>
    <scope>IDENTIFICATION</scope>
</reference>
<comment type="similarity">
    <text evidence="4">Belongs to the CDI family.</text>
</comment>
<dbReference type="GO" id="GO:0045930">
    <property type="term" value="P:negative regulation of mitotic cell cycle"/>
    <property type="evidence" value="ECO:0007669"/>
    <property type="project" value="TreeGrafter"/>
</dbReference>
<evidence type="ECO:0000256" key="16">
    <source>
        <dbReference type="SAM" id="MobiDB-lite"/>
    </source>
</evidence>
<keyword evidence="19" id="KW-1185">Reference proteome</keyword>
<comment type="function">
    <text evidence="15">Important regulator of cell cycle progression. Inhibits the kinase activity of CDK2 bound to cyclin A, but has little inhibitory activity on CDK2 bound to SPDYA. Involved in G1 arrest. Potent inhibitor of cyclin E- and cyclin A-CDK2 complexes. Forms a complex with cyclin type D-CDK4 complexes and is involved in the assembly, stability, and modulation of CCND1-CDK4 complex activation. Acts either as an inhibitor or an activator of cyclin type D-CDK4 complexes depending on its phosphorylation state and/or stoichometry.</text>
</comment>
<evidence type="ECO:0000256" key="5">
    <source>
        <dbReference type="ARBA" id="ARBA00014547"/>
    </source>
</evidence>
<dbReference type="GO" id="GO:0000082">
    <property type="term" value="P:G1/S transition of mitotic cell cycle"/>
    <property type="evidence" value="ECO:0007669"/>
    <property type="project" value="TreeGrafter"/>
</dbReference>
<dbReference type="GO" id="GO:0005634">
    <property type="term" value="C:nucleus"/>
    <property type="evidence" value="ECO:0007669"/>
    <property type="project" value="UniProtKB-SubCell"/>
</dbReference>
<evidence type="ECO:0000256" key="6">
    <source>
        <dbReference type="ARBA" id="ARBA00022490"/>
    </source>
</evidence>
<sequence length="193" mass="21375">MSNVRLSNGSPPLERMDARLSEISKPATCRVLFGVPDRQELQREFRGHLRDMEETSRAKWNFEFAAHKPLPPGRYEWKAVDAKDVPGFYSRPHRTPDGTVDLNGNHSCAVVGGSSGAETPGYRRSDGRTEGSESPGFNRDQSAVQRKRAASDESSCQNKRSKTGSDEGSSQSNSDRSSPTEHTPRKRSPKEAQ</sequence>
<evidence type="ECO:0000256" key="14">
    <source>
        <dbReference type="ARBA" id="ARBA00031925"/>
    </source>
</evidence>
<evidence type="ECO:0000259" key="17">
    <source>
        <dbReference type="Pfam" id="PF02234"/>
    </source>
</evidence>
<evidence type="ECO:0000256" key="3">
    <source>
        <dbReference type="ARBA" id="ARBA00004496"/>
    </source>
</evidence>
<keyword evidence="7" id="KW-0597">Phosphoprotein</keyword>
<dbReference type="Proteomes" id="UP000694397">
    <property type="component" value="Chromosome 2"/>
</dbReference>
<feature type="region of interest" description="Disordered" evidence="16">
    <location>
        <begin position="86"/>
        <end position="193"/>
    </location>
</feature>
<gene>
    <name evidence="18" type="primary">CDKN1B</name>
</gene>
<evidence type="ECO:0000313" key="19">
    <source>
        <dbReference type="Proteomes" id="UP000694397"/>
    </source>
</evidence>
<dbReference type="InterPro" id="IPR044898">
    <property type="entry name" value="CDI_dom_sf"/>
</dbReference>
<protein>
    <recommendedName>
        <fullName evidence="5">Cyclin-dependent kinase inhibitor 1B</fullName>
    </recommendedName>
    <alternativeName>
        <fullName evidence="14">Cyclin-dependent kinase inhibitor p27</fullName>
    </alternativeName>
    <alternativeName>
        <fullName evidence="13">p27Kip1</fullName>
    </alternativeName>
</protein>
<evidence type="ECO:0000256" key="11">
    <source>
        <dbReference type="ARBA" id="ARBA00023242"/>
    </source>
</evidence>
<keyword evidence="8" id="KW-0967">Endosome</keyword>
<evidence type="ECO:0000256" key="10">
    <source>
        <dbReference type="ARBA" id="ARBA00023013"/>
    </source>
</evidence>
<dbReference type="GO" id="GO:0008285">
    <property type="term" value="P:negative regulation of cell population proliferation"/>
    <property type="evidence" value="ECO:0007669"/>
    <property type="project" value="TreeGrafter"/>
</dbReference>
<dbReference type="PANTHER" id="PTHR10265:SF9">
    <property type="entry name" value="CYCLIN-DEPENDENT KINASE INHIBITOR 1B"/>
    <property type="match status" value="1"/>
</dbReference>
<evidence type="ECO:0000313" key="18">
    <source>
        <dbReference type="Ensembl" id="ENSSFOP00015010321.1"/>
    </source>
</evidence>
<proteinExistence type="inferred from homology"/>
<keyword evidence="9" id="KW-0832">Ubl conjugation</keyword>
<dbReference type="KEGG" id="sfm:108931519"/>
<feature type="domain" description="Cyclin-dependent kinase inhibitor" evidence="17">
    <location>
        <begin position="32"/>
        <end position="80"/>
    </location>
</feature>
<feature type="compositionally biased region" description="Polar residues" evidence="16">
    <location>
        <begin position="166"/>
        <end position="177"/>
    </location>
</feature>
<dbReference type="OrthoDB" id="6373236at2759"/>
<keyword evidence="6" id="KW-0963">Cytoplasm</keyword>
<reference evidence="18 19" key="1">
    <citation type="submission" date="2019-04" db="EMBL/GenBank/DDBJ databases">
        <authorList>
            <consortium name="Wellcome Sanger Institute Data Sharing"/>
        </authorList>
    </citation>
    <scope>NUCLEOTIDE SEQUENCE [LARGE SCALE GENOMIC DNA]</scope>
</reference>
<feature type="compositionally biased region" description="Basic and acidic residues" evidence="16">
    <location>
        <begin position="178"/>
        <end position="193"/>
    </location>
</feature>
<dbReference type="PANTHER" id="PTHR10265">
    <property type="entry name" value="CYCLIN-DEPENDENT KINASE INHIBITOR 1"/>
    <property type="match status" value="1"/>
</dbReference>
<feature type="compositionally biased region" description="Basic and acidic residues" evidence="16">
    <location>
        <begin position="121"/>
        <end position="131"/>
    </location>
</feature>
<organism evidence="18 19">
    <name type="scientific">Scleropages formosus</name>
    <name type="common">Asian bonytongue</name>
    <name type="synonym">Osteoglossum formosum</name>
    <dbReference type="NCBI Taxonomy" id="113540"/>
    <lineage>
        <taxon>Eukaryota</taxon>
        <taxon>Metazoa</taxon>
        <taxon>Chordata</taxon>
        <taxon>Craniata</taxon>
        <taxon>Vertebrata</taxon>
        <taxon>Euteleostomi</taxon>
        <taxon>Actinopterygii</taxon>
        <taxon>Neopterygii</taxon>
        <taxon>Teleostei</taxon>
        <taxon>Osteoglossocephala</taxon>
        <taxon>Osteoglossomorpha</taxon>
        <taxon>Osteoglossiformes</taxon>
        <taxon>Osteoglossidae</taxon>
        <taxon>Scleropages</taxon>
    </lineage>
</organism>
<dbReference type="GO" id="GO:0051087">
    <property type="term" value="F:protein-folding chaperone binding"/>
    <property type="evidence" value="ECO:0007669"/>
    <property type="project" value="TreeGrafter"/>
</dbReference>
<keyword evidence="11" id="KW-0539">Nucleus</keyword>
<evidence type="ECO:0000256" key="9">
    <source>
        <dbReference type="ARBA" id="ARBA00022843"/>
    </source>
</evidence>
<evidence type="ECO:0000256" key="12">
    <source>
        <dbReference type="ARBA" id="ARBA00023306"/>
    </source>
</evidence>
<dbReference type="InterPro" id="IPR003175">
    <property type="entry name" value="CDI_dom"/>
</dbReference>
<dbReference type="Pfam" id="PF02234">
    <property type="entry name" value="CDI"/>
    <property type="match status" value="1"/>
</dbReference>
<dbReference type="GO" id="GO:0004861">
    <property type="term" value="F:cyclin-dependent protein serine/threonine kinase inhibitor activity"/>
    <property type="evidence" value="ECO:0007669"/>
    <property type="project" value="InterPro"/>
</dbReference>
<comment type="subcellular location">
    <subcellularLocation>
        <location evidence="3">Cytoplasm</location>
    </subcellularLocation>
    <subcellularLocation>
        <location evidence="2">Endosome</location>
    </subcellularLocation>
    <subcellularLocation>
        <location evidence="1">Nucleus</location>
    </subcellularLocation>
</comment>
<dbReference type="Ensembl" id="ENSSFOT00015010462.2">
    <property type="protein sequence ID" value="ENSSFOP00015010321.1"/>
    <property type="gene ID" value="ENSSFOG00015006705.2"/>
</dbReference>
<evidence type="ECO:0000256" key="7">
    <source>
        <dbReference type="ARBA" id="ARBA00022553"/>
    </source>
</evidence>
<evidence type="ECO:0000256" key="2">
    <source>
        <dbReference type="ARBA" id="ARBA00004177"/>
    </source>
</evidence>
<evidence type="ECO:0000256" key="1">
    <source>
        <dbReference type="ARBA" id="ARBA00004123"/>
    </source>
</evidence>
<evidence type="ECO:0000256" key="13">
    <source>
        <dbReference type="ARBA" id="ARBA00031903"/>
    </source>
</evidence>
<reference evidence="18" key="2">
    <citation type="submission" date="2025-08" db="UniProtKB">
        <authorList>
            <consortium name="Ensembl"/>
        </authorList>
    </citation>
    <scope>IDENTIFICATION</scope>
</reference>
<evidence type="ECO:0000256" key="15">
    <source>
        <dbReference type="ARBA" id="ARBA00045727"/>
    </source>
</evidence>
<keyword evidence="10" id="KW-0649">Protein kinase inhibitor</keyword>
<dbReference type="GeneTree" id="ENSGT00940000159852"/>
<dbReference type="Gene3D" id="4.10.365.10">
    <property type="entry name" value="p27"/>
    <property type="match status" value="1"/>
</dbReference>
<dbReference type="AlphaFoldDB" id="A0A8C9R6M4"/>
<accession>A0A8C9R6M4</accession>
<keyword evidence="12" id="KW-0131">Cell cycle</keyword>
<evidence type="ECO:0000256" key="8">
    <source>
        <dbReference type="ARBA" id="ARBA00022753"/>
    </source>
</evidence>